<dbReference type="GO" id="GO:0008017">
    <property type="term" value="F:microtubule binding"/>
    <property type="evidence" value="ECO:0007669"/>
    <property type="project" value="InterPro"/>
</dbReference>
<dbReference type="FunFam" id="3.40.850.10:FF:000082">
    <property type="entry name" value="OSM3-like kinesin"/>
    <property type="match status" value="1"/>
</dbReference>
<dbReference type="Pfam" id="PF25764">
    <property type="entry name" value="KIF21A_4th"/>
    <property type="match status" value="1"/>
</dbReference>
<keyword evidence="5 8" id="KW-0175">Coiled coil</keyword>
<keyword evidence="6" id="KW-0206">Cytoskeleton</keyword>
<dbReference type="InterPro" id="IPR027640">
    <property type="entry name" value="Kinesin-like_fam"/>
</dbReference>
<comment type="subcellular location">
    <subcellularLocation>
        <location evidence="1">Cytoplasm</location>
        <location evidence="1">Cytoskeleton</location>
    </subcellularLocation>
</comment>
<dbReference type="SUPFAM" id="SSF52540">
    <property type="entry name" value="P-loop containing nucleoside triphosphate hydrolases"/>
    <property type="match status" value="1"/>
</dbReference>
<keyword evidence="7" id="KW-0505">Motor protein</keyword>
<comment type="similarity">
    <text evidence="7">Belongs to the TRAFAC class myosin-kinesin ATPase superfamily. Kinesin family.</text>
</comment>
<evidence type="ECO:0000259" key="9">
    <source>
        <dbReference type="PROSITE" id="PS50067"/>
    </source>
</evidence>
<dbReference type="InterPro" id="IPR001752">
    <property type="entry name" value="Kinesin_motor_dom"/>
</dbReference>
<dbReference type="EMBL" id="JANEYF010001132">
    <property type="protein sequence ID" value="KAJ8965902.1"/>
    <property type="molecule type" value="Genomic_DNA"/>
</dbReference>
<gene>
    <name evidence="10" type="ORF">NQ314_003843</name>
</gene>
<dbReference type="GO" id="GO:0007018">
    <property type="term" value="P:microtubule-based movement"/>
    <property type="evidence" value="ECO:0007669"/>
    <property type="project" value="InterPro"/>
</dbReference>
<evidence type="ECO:0000256" key="7">
    <source>
        <dbReference type="PROSITE-ProRule" id="PRU00283"/>
    </source>
</evidence>
<feature type="coiled-coil region" evidence="8">
    <location>
        <begin position="554"/>
        <end position="745"/>
    </location>
</feature>
<comment type="caution">
    <text evidence="10">The sequence shown here is derived from an EMBL/GenBank/DDBJ whole genome shotgun (WGS) entry which is preliminary data.</text>
</comment>
<dbReference type="PANTHER" id="PTHR47969:SF15">
    <property type="entry name" value="CHROMOSOME-ASSOCIATED KINESIN KIF4A-RELATED"/>
    <property type="match status" value="1"/>
</dbReference>
<proteinExistence type="inferred from homology"/>
<feature type="coiled-coil region" evidence="8">
    <location>
        <begin position="377"/>
        <end position="432"/>
    </location>
</feature>
<dbReference type="Proteomes" id="UP001162156">
    <property type="component" value="Unassembled WGS sequence"/>
</dbReference>
<dbReference type="InterPro" id="IPR019821">
    <property type="entry name" value="Kinesin_motor_CS"/>
</dbReference>
<dbReference type="AlphaFoldDB" id="A0AAV8ZNQ4"/>
<dbReference type="SMART" id="SM00129">
    <property type="entry name" value="KISc"/>
    <property type="match status" value="1"/>
</dbReference>
<sequence>MSDTASVKVAVRIRPLVPNEISRGCKEIVDVVEENEQVIIRSTDKDKPFTFNYVLPSHTPQHELYNRCVQPLIGNLFKGYNVTILAYGQTGSGKTHSMGTAYKGEGEMGVIPMAITEIFDFVKDNFSYDFTISVSFMELYQEVLYDLLSSKTRDQCILEIREDTVRGIHIPGLTEVPVQSTSEVLEALARGSLGRVTGATAMNSQSSRSHAIFTVNISMNTRDNCKENNKQAKLHLVDLAGSERPKKTGAIGNTFKEGININKGLFVLGNVISCLGDEKAQHGFIPYRDSNLTRLLKDSLGGNSITLMIACVSPADYNVDETLSTLRYADRARKIKNKPIVNQDIKIAEINELKKTIQHLRLQIVGQGGPVICPAEIELLKKQIIDLKLKIRELTVQLSAALIDKTGLHEKIIILQSANEVLSKKMSELKDQYDITFHNISTGLENNDTDLIKENLTKLQQIQYQFNAINSEQKKTEEEIRHHEESVNNHLMSALMTNEGDTIAEIQKEQETHTTRQVALNTELLEIQKQLVIKESLAQQLTTNNQYMVDYQALAENEAKIALLQKEKDELLQQLKTIQTQGPNKQAEQRRKRVQELEAQLHDLSKKVQEQARLIKLKEKDELRINRLNQEITQMKQTKVKLLRTMREESDKFRLWKKEHERECHRLKQQDRKKENEILKQEFDVFINLVEAEATLTGLLEDRATLQHQLDELKANPETANTSECKSIEEDIELRSVQIQDLQQKLLDSDEENKSKTRFDKFQSMSEAKFALKVLFEQAAEIQKEKIQTEIKLNELQESYSEFQDKIKESESQRKITEEKNLEQLAQLQKSYEEKVAILLRQLRRVKVDDVNQTEELKEMYNIQQEKIEEQERRIQQLEDLNTVLEDKLKCSEVRGEDSTPVQRPRKRSNPAIRINDGTFIMEEKENVELDLSLVDEASDDVDNDPDWRKTPLGKRIMEEKKKLTLARSTLNFNEHGSIKRSSDGGCTCKTNCLKARCGCKKLNLVCGNSCKCAPNVCENRESGDNTSVNSDDTEDTFKRPRYVAYYKLLRPFPLY</sequence>
<name>A0AAV8ZNQ4_9CUCU</name>
<evidence type="ECO:0000256" key="2">
    <source>
        <dbReference type="ARBA" id="ARBA00022490"/>
    </source>
</evidence>
<dbReference type="PANTHER" id="PTHR47969">
    <property type="entry name" value="CHROMOSOME-ASSOCIATED KINESIN KIF4A-RELATED"/>
    <property type="match status" value="1"/>
</dbReference>
<feature type="domain" description="Kinesin motor" evidence="9">
    <location>
        <begin position="6"/>
        <end position="335"/>
    </location>
</feature>
<evidence type="ECO:0000256" key="1">
    <source>
        <dbReference type="ARBA" id="ARBA00004245"/>
    </source>
</evidence>
<dbReference type="InterPro" id="IPR027417">
    <property type="entry name" value="P-loop_NTPase"/>
</dbReference>
<organism evidence="10 11">
    <name type="scientific">Rhamnusium bicolor</name>
    <dbReference type="NCBI Taxonomy" id="1586634"/>
    <lineage>
        <taxon>Eukaryota</taxon>
        <taxon>Metazoa</taxon>
        <taxon>Ecdysozoa</taxon>
        <taxon>Arthropoda</taxon>
        <taxon>Hexapoda</taxon>
        <taxon>Insecta</taxon>
        <taxon>Pterygota</taxon>
        <taxon>Neoptera</taxon>
        <taxon>Endopterygota</taxon>
        <taxon>Coleoptera</taxon>
        <taxon>Polyphaga</taxon>
        <taxon>Cucujiformia</taxon>
        <taxon>Chrysomeloidea</taxon>
        <taxon>Cerambycidae</taxon>
        <taxon>Lepturinae</taxon>
        <taxon>Rhagiini</taxon>
        <taxon>Rhamnusium</taxon>
    </lineage>
</organism>
<dbReference type="Pfam" id="PF00225">
    <property type="entry name" value="Kinesin"/>
    <property type="match status" value="1"/>
</dbReference>
<dbReference type="GO" id="GO:0007052">
    <property type="term" value="P:mitotic spindle organization"/>
    <property type="evidence" value="ECO:0007669"/>
    <property type="project" value="TreeGrafter"/>
</dbReference>
<evidence type="ECO:0000313" key="10">
    <source>
        <dbReference type="EMBL" id="KAJ8965902.1"/>
    </source>
</evidence>
<dbReference type="GO" id="GO:0005524">
    <property type="term" value="F:ATP binding"/>
    <property type="evidence" value="ECO:0007669"/>
    <property type="project" value="UniProtKB-UniRule"/>
</dbReference>
<protein>
    <recommendedName>
        <fullName evidence="9">Kinesin motor domain-containing protein</fullName>
    </recommendedName>
</protein>
<dbReference type="CDD" id="cd01372">
    <property type="entry name" value="KISc_KIF4"/>
    <property type="match status" value="1"/>
</dbReference>
<accession>A0AAV8ZNQ4</accession>
<keyword evidence="2" id="KW-0963">Cytoplasm</keyword>
<reference evidence="10" key="1">
    <citation type="journal article" date="2023" name="Insect Mol. Biol.">
        <title>Genome sequencing provides insights into the evolution of gene families encoding plant cell wall-degrading enzymes in longhorned beetles.</title>
        <authorList>
            <person name="Shin N.R."/>
            <person name="Okamura Y."/>
            <person name="Kirsch R."/>
            <person name="Pauchet Y."/>
        </authorList>
    </citation>
    <scope>NUCLEOTIDE SEQUENCE</scope>
    <source>
        <strain evidence="10">RBIC_L_NR</strain>
    </source>
</reference>
<dbReference type="PROSITE" id="PS00411">
    <property type="entry name" value="KINESIN_MOTOR_1"/>
    <property type="match status" value="1"/>
</dbReference>
<dbReference type="PRINTS" id="PR00380">
    <property type="entry name" value="KINESINHEAVY"/>
</dbReference>
<dbReference type="Gene3D" id="3.40.850.10">
    <property type="entry name" value="Kinesin motor domain"/>
    <property type="match status" value="1"/>
</dbReference>
<evidence type="ECO:0000256" key="6">
    <source>
        <dbReference type="ARBA" id="ARBA00023212"/>
    </source>
</evidence>
<feature type="coiled-coil region" evidence="8">
    <location>
        <begin position="779"/>
        <end position="895"/>
    </location>
</feature>
<keyword evidence="4 7" id="KW-0067">ATP-binding</keyword>
<dbReference type="InterPro" id="IPR036961">
    <property type="entry name" value="Kinesin_motor_dom_sf"/>
</dbReference>
<evidence type="ECO:0000256" key="8">
    <source>
        <dbReference type="SAM" id="Coils"/>
    </source>
</evidence>
<dbReference type="GO" id="GO:0005875">
    <property type="term" value="C:microtubule associated complex"/>
    <property type="evidence" value="ECO:0007669"/>
    <property type="project" value="TreeGrafter"/>
</dbReference>
<dbReference type="InterPro" id="IPR033467">
    <property type="entry name" value="Tesmin/TSO1-like_CXC"/>
</dbReference>
<evidence type="ECO:0000256" key="3">
    <source>
        <dbReference type="ARBA" id="ARBA00022741"/>
    </source>
</evidence>
<dbReference type="SMART" id="SM01114">
    <property type="entry name" value="CXC"/>
    <property type="match status" value="1"/>
</dbReference>
<keyword evidence="11" id="KW-1185">Reference proteome</keyword>
<evidence type="ECO:0000256" key="5">
    <source>
        <dbReference type="ARBA" id="ARBA00023054"/>
    </source>
</evidence>
<evidence type="ECO:0000313" key="11">
    <source>
        <dbReference type="Proteomes" id="UP001162156"/>
    </source>
</evidence>
<dbReference type="GO" id="GO:0003777">
    <property type="term" value="F:microtubule motor activity"/>
    <property type="evidence" value="ECO:0007669"/>
    <property type="project" value="InterPro"/>
</dbReference>
<keyword evidence="3 7" id="KW-0547">Nucleotide-binding</keyword>
<evidence type="ECO:0000256" key="4">
    <source>
        <dbReference type="ARBA" id="ARBA00022840"/>
    </source>
</evidence>
<feature type="binding site" evidence="7">
    <location>
        <begin position="88"/>
        <end position="95"/>
    </location>
    <ligand>
        <name>ATP</name>
        <dbReference type="ChEBI" id="CHEBI:30616"/>
    </ligand>
</feature>
<dbReference type="PROSITE" id="PS50067">
    <property type="entry name" value="KINESIN_MOTOR_2"/>
    <property type="match status" value="1"/>
</dbReference>
<dbReference type="GO" id="GO:0051231">
    <property type="term" value="P:spindle elongation"/>
    <property type="evidence" value="ECO:0007669"/>
    <property type="project" value="TreeGrafter"/>
</dbReference>